<dbReference type="CDD" id="cd10027">
    <property type="entry name" value="UDG-F1-like"/>
    <property type="match status" value="1"/>
</dbReference>
<evidence type="ECO:0000256" key="1">
    <source>
        <dbReference type="ARBA" id="ARBA00001400"/>
    </source>
</evidence>
<evidence type="ECO:0000259" key="12">
    <source>
        <dbReference type="SMART" id="SM00986"/>
    </source>
</evidence>
<evidence type="ECO:0000256" key="6">
    <source>
        <dbReference type="ARBA" id="ARBA00022763"/>
    </source>
</evidence>
<evidence type="ECO:0000256" key="11">
    <source>
        <dbReference type="RuleBase" id="RU003780"/>
    </source>
</evidence>
<evidence type="ECO:0000256" key="3">
    <source>
        <dbReference type="ARBA" id="ARBA00008184"/>
    </source>
</evidence>
<comment type="catalytic activity">
    <reaction evidence="1 9 11">
        <text>Hydrolyzes single-stranded DNA or mismatched double-stranded DNA and polynucleotides, releasing free uracil.</text>
        <dbReference type="EC" id="3.2.2.27"/>
    </reaction>
</comment>
<dbReference type="HAMAP" id="MF_00148">
    <property type="entry name" value="UDG"/>
    <property type="match status" value="1"/>
</dbReference>
<keyword evidence="8 9" id="KW-0234">DNA repair</keyword>
<evidence type="ECO:0000313" key="13">
    <source>
        <dbReference type="EMBL" id="CAL1329449.1"/>
    </source>
</evidence>
<keyword evidence="6 9" id="KW-0227">DNA damage</keyword>
<protein>
    <recommendedName>
        <fullName evidence="5 9">Uracil-DNA glycosylase</fullName>
        <shortName evidence="9">UDG</shortName>
        <ecNumber evidence="4 9">3.2.2.27</ecNumber>
    </recommendedName>
</protein>
<comment type="subcellular location">
    <subcellularLocation>
        <location evidence="9">Cytoplasm</location>
    </subcellularLocation>
</comment>
<dbReference type="SMART" id="SM00987">
    <property type="entry name" value="UreE_C"/>
    <property type="match status" value="1"/>
</dbReference>
<name>A0ABM9NPN6_9GAMM</name>
<evidence type="ECO:0000256" key="2">
    <source>
        <dbReference type="ARBA" id="ARBA00002631"/>
    </source>
</evidence>
<evidence type="ECO:0000313" key="14">
    <source>
        <dbReference type="Proteomes" id="UP001497533"/>
    </source>
</evidence>
<sequence length="222" mass="25755">MFNNATWSDFFYKEKTQFYFKSILLYLSKERKNGKIIYPSKNDIFNVFLYTELKDIKIVILGQDPYHGFGQAHGLSFSVKPGIKIPPSLINIYKELKQNISSFQIPNHGYLLKWAYQGVFLLNSILTVEHGIPNSHANIGWDLFTDKIILYISKYTSGVIFLLWGKYAQKKDKIINTNRHFILKASHPSPFSAYNGFFGCKHFLKSNDILIKQGRTPIDWTL</sequence>
<dbReference type="SMART" id="SM00986">
    <property type="entry name" value="UDG"/>
    <property type="match status" value="1"/>
</dbReference>
<comment type="similarity">
    <text evidence="3 9 11">Belongs to the uracil-DNA glycosylase (UDG) superfamily. UNG family.</text>
</comment>
<dbReference type="InterPro" id="IPR036895">
    <property type="entry name" value="Uracil-DNA_glycosylase-like_sf"/>
</dbReference>
<dbReference type="SUPFAM" id="SSF52141">
    <property type="entry name" value="Uracil-DNA glycosylase-like"/>
    <property type="match status" value="1"/>
</dbReference>
<evidence type="ECO:0000256" key="9">
    <source>
        <dbReference type="HAMAP-Rule" id="MF_00148"/>
    </source>
</evidence>
<dbReference type="InterPro" id="IPR018085">
    <property type="entry name" value="Ura-DNA_Glyclase_AS"/>
</dbReference>
<feature type="active site" description="Proton acceptor" evidence="9 10">
    <location>
        <position position="64"/>
    </location>
</feature>
<dbReference type="Gene3D" id="3.40.470.10">
    <property type="entry name" value="Uracil-DNA glycosylase-like domain"/>
    <property type="match status" value="1"/>
</dbReference>
<dbReference type="NCBIfam" id="TIGR00628">
    <property type="entry name" value="ung"/>
    <property type="match status" value="1"/>
</dbReference>
<dbReference type="NCBIfam" id="NF003589">
    <property type="entry name" value="PRK05254.1-2"/>
    <property type="match status" value="1"/>
</dbReference>
<evidence type="ECO:0000256" key="7">
    <source>
        <dbReference type="ARBA" id="ARBA00022801"/>
    </source>
</evidence>
<dbReference type="PANTHER" id="PTHR11264">
    <property type="entry name" value="URACIL-DNA GLYCOSYLASE"/>
    <property type="match status" value="1"/>
</dbReference>
<feature type="domain" description="Uracil-DNA glycosylase-like" evidence="12">
    <location>
        <begin position="49"/>
        <end position="210"/>
    </location>
</feature>
<dbReference type="PROSITE" id="PS00130">
    <property type="entry name" value="U_DNA_GLYCOSYLASE"/>
    <property type="match status" value="1"/>
</dbReference>
<dbReference type="RefSeq" id="WP_341764910.1">
    <property type="nucleotide sequence ID" value="NZ_OZ034688.1"/>
</dbReference>
<keyword evidence="14" id="KW-1185">Reference proteome</keyword>
<dbReference type="EMBL" id="OZ034688">
    <property type="protein sequence ID" value="CAL1329449.1"/>
    <property type="molecule type" value="Genomic_DNA"/>
</dbReference>
<keyword evidence="7 9" id="KW-0378">Hydrolase</keyword>
<evidence type="ECO:0000256" key="4">
    <source>
        <dbReference type="ARBA" id="ARBA00012030"/>
    </source>
</evidence>
<dbReference type="NCBIfam" id="NF003592">
    <property type="entry name" value="PRK05254.1-5"/>
    <property type="match status" value="1"/>
</dbReference>
<evidence type="ECO:0000256" key="10">
    <source>
        <dbReference type="PROSITE-ProRule" id="PRU10072"/>
    </source>
</evidence>
<dbReference type="InterPro" id="IPR002043">
    <property type="entry name" value="UDG_fam1"/>
</dbReference>
<dbReference type="Pfam" id="PF03167">
    <property type="entry name" value="UDG"/>
    <property type="match status" value="1"/>
</dbReference>
<dbReference type="InterPro" id="IPR005122">
    <property type="entry name" value="Uracil-DNA_glycosylase-like"/>
</dbReference>
<gene>
    <name evidence="9 13" type="primary">ung</name>
    <name evidence="13" type="ORF">PRHACTZTBTEA_539</name>
</gene>
<evidence type="ECO:0000256" key="8">
    <source>
        <dbReference type="ARBA" id="ARBA00023204"/>
    </source>
</evidence>
<accession>A0ABM9NPN6</accession>
<dbReference type="PANTHER" id="PTHR11264:SF0">
    <property type="entry name" value="URACIL-DNA GLYCOSYLASE"/>
    <property type="match status" value="1"/>
</dbReference>
<comment type="function">
    <text evidence="2 9 11">Excises uracil residues from the DNA which can arise as a result of misincorporation of dUMP residues by DNA polymerase or due to deamination of cytosine.</text>
</comment>
<reference evidence="13" key="1">
    <citation type="submission" date="2024-04" db="EMBL/GenBank/DDBJ databases">
        <authorList>
            <person name="Manzano-Marin A."/>
            <person name="Manzano-Marin A."/>
            <person name="Alejandro Manzano Marin A."/>
        </authorList>
    </citation>
    <scope>NUCLEOTIDE SEQUENCE [LARGE SCALE GENOMIC DNA]</scope>
    <source>
        <strain evidence="13">TABTEA</strain>
    </source>
</reference>
<evidence type="ECO:0000256" key="5">
    <source>
        <dbReference type="ARBA" id="ARBA00018429"/>
    </source>
</evidence>
<organism evidence="13 14">
    <name type="scientific">Candidatus Providencia siddallii</name>
    <dbReference type="NCBI Taxonomy" id="1715285"/>
    <lineage>
        <taxon>Bacteria</taxon>
        <taxon>Pseudomonadati</taxon>
        <taxon>Pseudomonadota</taxon>
        <taxon>Gammaproteobacteria</taxon>
        <taxon>Enterobacterales</taxon>
        <taxon>Morganellaceae</taxon>
        <taxon>Providencia</taxon>
    </lineage>
</organism>
<dbReference type="GO" id="GO:0004844">
    <property type="term" value="F:uracil DNA N-glycosylase activity"/>
    <property type="evidence" value="ECO:0007669"/>
    <property type="project" value="UniProtKB-EC"/>
</dbReference>
<dbReference type="Proteomes" id="UP001497533">
    <property type="component" value="Chromosome"/>
</dbReference>
<dbReference type="NCBIfam" id="NF003588">
    <property type="entry name" value="PRK05254.1-1"/>
    <property type="match status" value="1"/>
</dbReference>
<keyword evidence="13" id="KW-0326">Glycosidase</keyword>
<dbReference type="NCBIfam" id="NF003591">
    <property type="entry name" value="PRK05254.1-4"/>
    <property type="match status" value="1"/>
</dbReference>
<dbReference type="EC" id="3.2.2.27" evidence="4 9"/>
<proteinExistence type="inferred from homology"/>
<keyword evidence="9" id="KW-0963">Cytoplasm</keyword>